<reference evidence="3" key="1">
    <citation type="journal article" date="2020" name="Nat. Commun.">
        <title>Genome assembly of wild tea tree DASZ reveals pedigree and selection history of tea varieties.</title>
        <authorList>
            <person name="Zhang W."/>
            <person name="Zhang Y."/>
            <person name="Qiu H."/>
            <person name="Guo Y."/>
            <person name="Wan H."/>
            <person name="Zhang X."/>
            <person name="Scossa F."/>
            <person name="Alseekh S."/>
            <person name="Zhang Q."/>
            <person name="Wang P."/>
            <person name="Xu L."/>
            <person name="Schmidt M.H."/>
            <person name="Jia X."/>
            <person name="Li D."/>
            <person name="Zhu A."/>
            <person name="Guo F."/>
            <person name="Chen W."/>
            <person name="Ni D."/>
            <person name="Usadel B."/>
            <person name="Fernie A.R."/>
            <person name="Wen W."/>
        </authorList>
    </citation>
    <scope>NUCLEOTIDE SEQUENCE [LARGE SCALE GENOMIC DNA]</scope>
    <source>
        <strain evidence="3">cv. G240</strain>
    </source>
</reference>
<organism evidence="2 3">
    <name type="scientific">Camellia sinensis</name>
    <name type="common">Tea plant</name>
    <name type="synonym">Thea sinensis</name>
    <dbReference type="NCBI Taxonomy" id="4442"/>
    <lineage>
        <taxon>Eukaryota</taxon>
        <taxon>Viridiplantae</taxon>
        <taxon>Streptophyta</taxon>
        <taxon>Embryophyta</taxon>
        <taxon>Tracheophyta</taxon>
        <taxon>Spermatophyta</taxon>
        <taxon>Magnoliopsida</taxon>
        <taxon>eudicotyledons</taxon>
        <taxon>Gunneridae</taxon>
        <taxon>Pentapetalae</taxon>
        <taxon>asterids</taxon>
        <taxon>Ericales</taxon>
        <taxon>Theaceae</taxon>
        <taxon>Camellia</taxon>
    </lineage>
</organism>
<proteinExistence type="predicted"/>
<dbReference type="AlphaFoldDB" id="A0A7J7FY57"/>
<gene>
    <name evidence="2" type="ORF">HYC85_029396</name>
</gene>
<name>A0A7J7FY57_CAMSI</name>
<feature type="compositionally biased region" description="Low complexity" evidence="1">
    <location>
        <begin position="22"/>
        <end position="33"/>
    </location>
</feature>
<reference evidence="2 3" key="2">
    <citation type="submission" date="2020-07" db="EMBL/GenBank/DDBJ databases">
        <title>Genome assembly of wild tea tree DASZ reveals pedigree and selection history of tea varieties.</title>
        <authorList>
            <person name="Zhang W."/>
        </authorList>
    </citation>
    <scope>NUCLEOTIDE SEQUENCE [LARGE SCALE GENOMIC DNA]</scope>
    <source>
        <strain evidence="3">cv. G240</strain>
        <tissue evidence="2">Leaf</tissue>
    </source>
</reference>
<keyword evidence="3" id="KW-1185">Reference proteome</keyword>
<accession>A0A7J7FY57</accession>
<protein>
    <submittedName>
        <fullName evidence="2">Uncharacterized protein</fullName>
    </submittedName>
</protein>
<evidence type="ECO:0000313" key="3">
    <source>
        <dbReference type="Proteomes" id="UP000593564"/>
    </source>
</evidence>
<comment type="caution">
    <text evidence="2">The sequence shown here is derived from an EMBL/GenBank/DDBJ whole genome shotgun (WGS) entry which is preliminary data.</text>
</comment>
<evidence type="ECO:0000313" key="2">
    <source>
        <dbReference type="EMBL" id="KAF5933225.1"/>
    </source>
</evidence>
<evidence type="ECO:0000256" key="1">
    <source>
        <dbReference type="SAM" id="MobiDB-lite"/>
    </source>
</evidence>
<dbReference type="Proteomes" id="UP000593564">
    <property type="component" value="Unassembled WGS sequence"/>
</dbReference>
<feature type="region of interest" description="Disordered" evidence="1">
    <location>
        <begin position="1"/>
        <end position="33"/>
    </location>
</feature>
<dbReference type="EMBL" id="JACBKZ010000014">
    <property type="protein sequence ID" value="KAF5933225.1"/>
    <property type="molecule type" value="Genomic_DNA"/>
</dbReference>
<sequence length="278" mass="30255">MDSSTKIALRRRSGIRKECGPKPKGSGPTSGPSDRVAEALCLNAAIPINFSSAAIGSCRENMRSDRVAEVLCLSAAIPIIFGAAATPSKEKTEATKLLKQYLRRPSYGGILSALPSLISSVMSSKLAAVTTTPATKLQREYLAKVITAFERVFPLRLIPSADSRPQGISWPKADSRPHSSFNLTLIAGPKTYWLELIAGPEIPGQVQGRIEQQNTSVLGVTLQTEPLKSKPVGFSGRKLEYMHIQNRGRSSNCRRPIRALRKGARRKSGLHSHFIKQK</sequence>